<dbReference type="Pfam" id="PF00005">
    <property type="entry name" value="ABC_tran"/>
    <property type="match status" value="1"/>
</dbReference>
<organism evidence="11 12">
    <name type="scientific">Lysobacter arvi</name>
    <dbReference type="NCBI Taxonomy" id="3038776"/>
    <lineage>
        <taxon>Bacteria</taxon>
        <taxon>Pseudomonadati</taxon>
        <taxon>Pseudomonadota</taxon>
        <taxon>Gammaproteobacteria</taxon>
        <taxon>Lysobacterales</taxon>
        <taxon>Lysobacteraceae</taxon>
        <taxon>Lysobacter</taxon>
    </lineage>
</organism>
<dbReference type="InterPro" id="IPR017750">
    <property type="entry name" value="ATPase_T1SS"/>
</dbReference>
<dbReference type="SUPFAM" id="SSF90123">
    <property type="entry name" value="ABC transporter transmembrane region"/>
    <property type="match status" value="1"/>
</dbReference>
<dbReference type="PROSITE" id="PS50990">
    <property type="entry name" value="PEPTIDASE_C39"/>
    <property type="match status" value="1"/>
</dbReference>
<evidence type="ECO:0000313" key="12">
    <source>
        <dbReference type="Proteomes" id="UP001233535"/>
    </source>
</evidence>
<evidence type="ECO:0000259" key="8">
    <source>
        <dbReference type="PROSITE" id="PS50893"/>
    </source>
</evidence>
<dbReference type="SMART" id="SM00382">
    <property type="entry name" value="AAA"/>
    <property type="match status" value="1"/>
</dbReference>
<feature type="domain" description="ABC transporter" evidence="8">
    <location>
        <begin position="491"/>
        <end position="730"/>
    </location>
</feature>
<keyword evidence="5 7" id="KW-1133">Transmembrane helix</keyword>
<evidence type="ECO:0000256" key="4">
    <source>
        <dbReference type="ARBA" id="ARBA00022840"/>
    </source>
</evidence>
<dbReference type="RefSeq" id="WP_309260923.1">
    <property type="nucleotide sequence ID" value="NZ_JARUHG010000001.1"/>
</dbReference>
<dbReference type="PROSITE" id="PS50893">
    <property type="entry name" value="ABC_TRANSPORTER_2"/>
    <property type="match status" value="1"/>
</dbReference>
<name>A0ABU1C983_9GAMM</name>
<keyword evidence="6 7" id="KW-0472">Membrane</keyword>
<dbReference type="InterPro" id="IPR005074">
    <property type="entry name" value="Peptidase_C39"/>
</dbReference>
<dbReference type="InterPro" id="IPR003593">
    <property type="entry name" value="AAA+_ATPase"/>
</dbReference>
<evidence type="ECO:0000259" key="9">
    <source>
        <dbReference type="PROSITE" id="PS50929"/>
    </source>
</evidence>
<dbReference type="Proteomes" id="UP001233535">
    <property type="component" value="Unassembled WGS sequence"/>
</dbReference>
<keyword evidence="12" id="KW-1185">Reference proteome</keyword>
<dbReference type="CDD" id="cd18587">
    <property type="entry name" value="ABC_6TM_LapB_like"/>
    <property type="match status" value="1"/>
</dbReference>
<feature type="domain" description="Peptidase C39" evidence="10">
    <location>
        <begin position="18"/>
        <end position="143"/>
    </location>
</feature>
<dbReference type="InterPro" id="IPR039421">
    <property type="entry name" value="Type_1_exporter"/>
</dbReference>
<feature type="domain" description="ABC transmembrane type-1" evidence="9">
    <location>
        <begin position="179"/>
        <end position="457"/>
    </location>
</feature>
<evidence type="ECO:0000256" key="2">
    <source>
        <dbReference type="ARBA" id="ARBA00022692"/>
    </source>
</evidence>
<gene>
    <name evidence="11" type="ORF">P8609_02030</name>
</gene>
<dbReference type="NCBIfam" id="TIGR03375">
    <property type="entry name" value="type_I_sec_LssB"/>
    <property type="match status" value="1"/>
</dbReference>
<evidence type="ECO:0000256" key="1">
    <source>
        <dbReference type="ARBA" id="ARBA00004651"/>
    </source>
</evidence>
<feature type="transmembrane region" description="Helical" evidence="7">
    <location>
        <begin position="285"/>
        <end position="310"/>
    </location>
</feature>
<dbReference type="PANTHER" id="PTHR24221">
    <property type="entry name" value="ATP-BINDING CASSETTE SUB-FAMILY B"/>
    <property type="match status" value="1"/>
</dbReference>
<dbReference type="PROSITE" id="PS50929">
    <property type="entry name" value="ABC_TM1F"/>
    <property type="match status" value="1"/>
</dbReference>
<reference evidence="11 12" key="1">
    <citation type="submission" date="2023-04" db="EMBL/GenBank/DDBJ databases">
        <title>Lysobacter sp. strain UC isolated from soil sample.</title>
        <authorList>
            <person name="Choksket S."/>
            <person name="Harshvardhan F."/>
            <person name="Rana R."/>
            <person name="Patil P.B."/>
            <person name="Korpole S."/>
        </authorList>
    </citation>
    <scope>NUCLEOTIDE SEQUENCE [LARGE SCALE GENOMIC DNA]</scope>
    <source>
        <strain evidence="11 12">UC</strain>
    </source>
</reference>
<dbReference type="Gene3D" id="3.90.70.10">
    <property type="entry name" value="Cysteine proteinases"/>
    <property type="match status" value="1"/>
</dbReference>
<feature type="transmembrane region" description="Helical" evidence="7">
    <location>
        <begin position="207"/>
        <end position="226"/>
    </location>
</feature>
<dbReference type="InterPro" id="IPR027417">
    <property type="entry name" value="P-loop_NTPase"/>
</dbReference>
<protein>
    <submittedName>
        <fullName evidence="11">Type I secretion system permease/ATPase</fullName>
    </submittedName>
</protein>
<feature type="transmembrane region" description="Helical" evidence="7">
    <location>
        <begin position="179"/>
        <end position="201"/>
    </location>
</feature>
<keyword evidence="2 7" id="KW-0812">Transmembrane</keyword>
<dbReference type="InterPro" id="IPR017871">
    <property type="entry name" value="ABC_transporter-like_CS"/>
</dbReference>
<proteinExistence type="predicted"/>
<accession>A0ABU1C983</accession>
<dbReference type="InterPro" id="IPR036640">
    <property type="entry name" value="ABC1_TM_sf"/>
</dbReference>
<dbReference type="PROSITE" id="PS00211">
    <property type="entry name" value="ABC_TRANSPORTER_1"/>
    <property type="match status" value="1"/>
</dbReference>
<evidence type="ECO:0000259" key="10">
    <source>
        <dbReference type="PROSITE" id="PS50990"/>
    </source>
</evidence>
<evidence type="ECO:0000313" key="11">
    <source>
        <dbReference type="EMBL" id="MDR0181746.1"/>
    </source>
</evidence>
<dbReference type="InterPro" id="IPR003439">
    <property type="entry name" value="ABC_transporter-like_ATP-bd"/>
</dbReference>
<comment type="caution">
    <text evidence="11">The sequence shown here is derived from an EMBL/GenBank/DDBJ whole genome shotgun (WGS) entry which is preliminary data.</text>
</comment>
<evidence type="ECO:0000256" key="7">
    <source>
        <dbReference type="SAM" id="Phobius"/>
    </source>
</evidence>
<evidence type="ECO:0000256" key="5">
    <source>
        <dbReference type="ARBA" id="ARBA00022989"/>
    </source>
</evidence>
<comment type="subcellular location">
    <subcellularLocation>
        <location evidence="1">Cell membrane</location>
        <topology evidence="1">Multi-pass membrane protein</topology>
    </subcellularLocation>
</comment>
<evidence type="ECO:0000256" key="3">
    <source>
        <dbReference type="ARBA" id="ARBA00022741"/>
    </source>
</evidence>
<dbReference type="SUPFAM" id="SSF52540">
    <property type="entry name" value="P-loop containing nucleoside triphosphate hydrolases"/>
    <property type="match status" value="1"/>
</dbReference>
<dbReference type="PANTHER" id="PTHR24221:SF248">
    <property type="entry name" value="ABC TRANSPORTER TRANSMEMBRANE REGION"/>
    <property type="match status" value="1"/>
</dbReference>
<evidence type="ECO:0000256" key="6">
    <source>
        <dbReference type="ARBA" id="ARBA00023136"/>
    </source>
</evidence>
<dbReference type="Gene3D" id="3.40.50.300">
    <property type="entry name" value="P-loop containing nucleotide triphosphate hydrolases"/>
    <property type="match status" value="1"/>
</dbReference>
<dbReference type="Gene3D" id="1.20.1560.10">
    <property type="entry name" value="ABC transporter type 1, transmembrane domain"/>
    <property type="match status" value="1"/>
</dbReference>
<dbReference type="InterPro" id="IPR011527">
    <property type="entry name" value="ABC1_TM_dom"/>
</dbReference>
<keyword evidence="4" id="KW-0067">ATP-binding</keyword>
<dbReference type="Pfam" id="PF00664">
    <property type="entry name" value="ABC_membrane"/>
    <property type="match status" value="1"/>
</dbReference>
<dbReference type="EMBL" id="JARUHG010000001">
    <property type="protein sequence ID" value="MDR0181746.1"/>
    <property type="molecule type" value="Genomic_DNA"/>
</dbReference>
<keyword evidence="3" id="KW-0547">Nucleotide-binding</keyword>
<sequence length="733" mass="79063">MTSVDPIALGGEFLAPPEMAKVQDTLLDSLIWICEYYGLGRSPEVLTAGLPRSGHITPSLGLNVLQNAGLTGGVIERHLAGLPAQLTPMVLLRKDHGGLVFLKRIGAGKSARYCVILPELGSQTAEISAEELDEIYAGAAILAKPRAKVDERAGKETSLGEGHWLWSTLWRYRRYYRSAILAAVLINVLTLAGTFFTMNVYDRIVPNQAYVSLWSLAIGVSIAMIFESLARIVRSYVLDVAGKKADLVMGSILFRQAMSVRMESKPASSGSFANQLREFESVRDFATSATLSTLTDLPFVLLFVGVIFFIGGTLGWIPALMLPLIAVLSLSVQIPLARTMKENLRETSLRQGLLIEAVEGLEALKAVGGEGQMQRRWERFSGLAAATSMKSRRLSTLATTLVGSLQQLQTVIMVVAGVYLIGDGKLTQGALIGSVMLASRATAPLGQFVGLALRYQQAQAAMGALNKLMAMPVDRDPKREYLPKPPAIGQLTLTQVGFTYPQTGMAPNPPVLRGVNMSIATGDRIAILGRIGSGKSTLLRVMARLYTPTDGQMFSDGVDVEQIDPADWRKFVGYVGQDARLFYGTLRENVMIGHPEATAEEFLRVLRLTGLDAVAAAHPSGVNMQLGENGQGLSGGQRQLVALARALLARPRVLLMDEPTSAMDAQTETAFIRHLMHATQGQTLVVVTHRPSVLALVNRIVVIEQGRVAMDGPKQKVLETLSANAGPAERAGE</sequence>